<sequence>MENRDDWLALDKLEHVLFCFFISIFITTLLNQTRYSFLRRWSNWFGSIVSISAGVAKEIGDEIGLWNSAGASFKDGIADLLGTLLASIFFQLFNSFYPISNKSQQVLEISGIELV</sequence>
<dbReference type="EMBL" id="JABWDY010004453">
    <property type="protein sequence ID" value="KAF5205167.1"/>
    <property type="molecule type" value="Genomic_DNA"/>
</dbReference>
<keyword evidence="3" id="KW-1185">Reference proteome</keyword>
<evidence type="ECO:0000313" key="3">
    <source>
        <dbReference type="Proteomes" id="UP000554482"/>
    </source>
</evidence>
<dbReference type="Proteomes" id="UP000554482">
    <property type="component" value="Unassembled WGS sequence"/>
</dbReference>
<reference evidence="2 3" key="1">
    <citation type="submission" date="2020-06" db="EMBL/GenBank/DDBJ databases">
        <title>Transcriptomic and genomic resources for Thalictrum thalictroides and T. hernandezii: Facilitating candidate gene discovery in an emerging model plant lineage.</title>
        <authorList>
            <person name="Arias T."/>
            <person name="Riano-Pachon D.M."/>
            <person name="Di Stilio V.S."/>
        </authorList>
    </citation>
    <scope>NUCLEOTIDE SEQUENCE [LARGE SCALE GENOMIC DNA]</scope>
    <source>
        <strain evidence="3">cv. WT478/WT964</strain>
        <tissue evidence="2">Leaves</tissue>
    </source>
</reference>
<keyword evidence="1" id="KW-0472">Membrane</keyword>
<name>A0A7J6X826_THATH</name>
<dbReference type="AlphaFoldDB" id="A0A7J6X826"/>
<comment type="caution">
    <text evidence="2">The sequence shown here is derived from an EMBL/GenBank/DDBJ whole genome shotgun (WGS) entry which is preliminary data.</text>
</comment>
<keyword evidence="1" id="KW-1133">Transmembrane helix</keyword>
<dbReference type="PANTHER" id="PTHR35462:SF2">
    <property type="entry name" value="TRANSMEMBRANE PROTEIN"/>
    <property type="match status" value="1"/>
</dbReference>
<organism evidence="2 3">
    <name type="scientific">Thalictrum thalictroides</name>
    <name type="common">Rue-anemone</name>
    <name type="synonym">Anemone thalictroides</name>
    <dbReference type="NCBI Taxonomy" id="46969"/>
    <lineage>
        <taxon>Eukaryota</taxon>
        <taxon>Viridiplantae</taxon>
        <taxon>Streptophyta</taxon>
        <taxon>Embryophyta</taxon>
        <taxon>Tracheophyta</taxon>
        <taxon>Spermatophyta</taxon>
        <taxon>Magnoliopsida</taxon>
        <taxon>Ranunculales</taxon>
        <taxon>Ranunculaceae</taxon>
        <taxon>Thalictroideae</taxon>
        <taxon>Thalictrum</taxon>
    </lineage>
</organism>
<evidence type="ECO:0000313" key="2">
    <source>
        <dbReference type="EMBL" id="KAF5205167.1"/>
    </source>
</evidence>
<accession>A0A7J6X826</accession>
<feature type="transmembrane region" description="Helical" evidence="1">
    <location>
        <begin position="12"/>
        <end position="30"/>
    </location>
</feature>
<proteinExistence type="predicted"/>
<evidence type="ECO:0000256" key="1">
    <source>
        <dbReference type="SAM" id="Phobius"/>
    </source>
</evidence>
<keyword evidence="1 2" id="KW-0812">Transmembrane</keyword>
<dbReference type="OrthoDB" id="772152at2759"/>
<gene>
    <name evidence="2" type="ORF">FRX31_005244</name>
</gene>
<dbReference type="PANTHER" id="PTHR35462">
    <property type="match status" value="1"/>
</dbReference>
<protein>
    <submittedName>
        <fullName evidence="2">Transmembrane protein</fullName>
    </submittedName>
</protein>